<evidence type="ECO:0000256" key="2">
    <source>
        <dbReference type="ARBA" id="ARBA00022692"/>
    </source>
</evidence>
<dbReference type="EMBL" id="AWEZ01000013">
    <property type="protein sequence ID" value="ERL10304.1"/>
    <property type="molecule type" value="Genomic_DNA"/>
</dbReference>
<protein>
    <submittedName>
        <fullName evidence="6">Uncharacterized protein</fullName>
    </submittedName>
</protein>
<accession>U2TB96</accession>
<dbReference type="RefSeq" id="WP_021725182.1">
    <property type="nucleotide sequence ID" value="NZ_AWEZ01000013.1"/>
</dbReference>
<keyword evidence="2 5" id="KW-0812">Transmembrane</keyword>
<sequence length="68" mass="7049">MGAVEVVVLGLALSMDAFAASVIGVMTAACCVVGLAIGRRLGHLLGDDAELPWRHLLIFIGTRAFLGL</sequence>
<dbReference type="STRING" id="1125712.HMPREF1316_2442"/>
<name>U2TB96_9ACTN</name>
<dbReference type="PATRIC" id="fig|1125712.3.peg.356"/>
<proteinExistence type="predicted"/>
<keyword evidence="1" id="KW-1003">Cell membrane</keyword>
<evidence type="ECO:0000256" key="5">
    <source>
        <dbReference type="SAM" id="Phobius"/>
    </source>
</evidence>
<organism evidence="6 7">
    <name type="scientific">Olsenella profusa F0195</name>
    <dbReference type="NCBI Taxonomy" id="1125712"/>
    <lineage>
        <taxon>Bacteria</taxon>
        <taxon>Bacillati</taxon>
        <taxon>Actinomycetota</taxon>
        <taxon>Coriobacteriia</taxon>
        <taxon>Coriobacteriales</taxon>
        <taxon>Atopobiaceae</taxon>
        <taxon>Olsenella</taxon>
    </lineage>
</organism>
<evidence type="ECO:0000313" key="7">
    <source>
        <dbReference type="Proteomes" id="UP000016638"/>
    </source>
</evidence>
<dbReference type="InterPro" id="IPR003810">
    <property type="entry name" value="Mntp/YtaF"/>
</dbReference>
<keyword evidence="7" id="KW-1185">Reference proteome</keyword>
<dbReference type="Pfam" id="PF02659">
    <property type="entry name" value="Mntp"/>
    <property type="match status" value="1"/>
</dbReference>
<keyword evidence="3 5" id="KW-1133">Transmembrane helix</keyword>
<reference evidence="6 7" key="1">
    <citation type="submission" date="2013-08" db="EMBL/GenBank/DDBJ databases">
        <authorList>
            <person name="Durkin A.S."/>
            <person name="Haft D.R."/>
            <person name="McCorrison J."/>
            <person name="Torralba M."/>
            <person name="Gillis M."/>
            <person name="Haft D.H."/>
            <person name="Methe B."/>
            <person name="Sutton G."/>
            <person name="Nelson K.E."/>
        </authorList>
    </citation>
    <scope>NUCLEOTIDE SEQUENCE [LARGE SCALE GENOMIC DNA]</scope>
    <source>
        <strain evidence="6 7">F0195</strain>
    </source>
</reference>
<comment type="caution">
    <text evidence="6">The sequence shown here is derived from an EMBL/GenBank/DDBJ whole genome shotgun (WGS) entry which is preliminary data.</text>
</comment>
<feature type="transmembrane region" description="Helical" evidence="5">
    <location>
        <begin position="17"/>
        <end position="37"/>
    </location>
</feature>
<keyword evidence="4 5" id="KW-0472">Membrane</keyword>
<evidence type="ECO:0000313" key="6">
    <source>
        <dbReference type="EMBL" id="ERL10304.1"/>
    </source>
</evidence>
<dbReference type="AlphaFoldDB" id="U2TB96"/>
<evidence type="ECO:0000256" key="1">
    <source>
        <dbReference type="ARBA" id="ARBA00022475"/>
    </source>
</evidence>
<evidence type="ECO:0000256" key="4">
    <source>
        <dbReference type="ARBA" id="ARBA00023136"/>
    </source>
</evidence>
<dbReference type="Proteomes" id="UP000016638">
    <property type="component" value="Unassembled WGS sequence"/>
</dbReference>
<gene>
    <name evidence="6" type="ORF">HMPREF1316_2442</name>
</gene>
<evidence type="ECO:0000256" key="3">
    <source>
        <dbReference type="ARBA" id="ARBA00022989"/>
    </source>
</evidence>